<organism evidence="7 8">
    <name type="scientific">Paractinoplanes brasiliensis</name>
    <dbReference type="NCBI Taxonomy" id="52695"/>
    <lineage>
        <taxon>Bacteria</taxon>
        <taxon>Bacillati</taxon>
        <taxon>Actinomycetota</taxon>
        <taxon>Actinomycetes</taxon>
        <taxon>Micromonosporales</taxon>
        <taxon>Micromonosporaceae</taxon>
        <taxon>Paractinoplanes</taxon>
    </lineage>
</organism>
<evidence type="ECO:0000313" key="7">
    <source>
        <dbReference type="EMBL" id="TDO31834.1"/>
    </source>
</evidence>
<evidence type="ECO:0000256" key="3">
    <source>
        <dbReference type="ARBA" id="ARBA00013252"/>
    </source>
</evidence>
<dbReference type="Gene3D" id="3.30.1360.20">
    <property type="entry name" value="Transcriptional coactivator/pterin dehydratase"/>
    <property type="match status" value="1"/>
</dbReference>
<dbReference type="EC" id="4.2.1.96" evidence="3"/>
<keyword evidence="5" id="KW-0456">Lyase</keyword>
<dbReference type="InterPro" id="IPR029068">
    <property type="entry name" value="Glyas_Bleomycin-R_OHBP_Dase"/>
</dbReference>
<dbReference type="GO" id="GO:0006729">
    <property type="term" value="P:tetrahydrobiopterin biosynthetic process"/>
    <property type="evidence" value="ECO:0007669"/>
    <property type="project" value="InterPro"/>
</dbReference>
<evidence type="ECO:0000313" key="8">
    <source>
        <dbReference type="Proteomes" id="UP000294901"/>
    </source>
</evidence>
<dbReference type="SUPFAM" id="SSF55248">
    <property type="entry name" value="PCD-like"/>
    <property type="match status" value="1"/>
</dbReference>
<comment type="caution">
    <text evidence="7">The sequence shown here is derived from an EMBL/GenBank/DDBJ whole genome shotgun (WGS) entry which is preliminary data.</text>
</comment>
<evidence type="ECO:0000256" key="2">
    <source>
        <dbReference type="ARBA" id="ARBA00006472"/>
    </source>
</evidence>
<dbReference type="EMBL" id="SNWR01000002">
    <property type="protein sequence ID" value="TDO31834.1"/>
    <property type="molecule type" value="Genomic_DNA"/>
</dbReference>
<evidence type="ECO:0000256" key="1">
    <source>
        <dbReference type="ARBA" id="ARBA00001554"/>
    </source>
</evidence>
<gene>
    <name evidence="7" type="ORF">C8E87_7267</name>
</gene>
<dbReference type="GO" id="GO:0008124">
    <property type="term" value="F:4-alpha-hydroxytetrahydrobiopterin dehydratase activity"/>
    <property type="evidence" value="ECO:0007669"/>
    <property type="project" value="UniProtKB-EC"/>
</dbReference>
<dbReference type="InterPro" id="IPR041581">
    <property type="entry name" value="Glyoxalase_6"/>
</dbReference>
<keyword evidence="8" id="KW-1185">Reference proteome</keyword>
<evidence type="ECO:0000259" key="6">
    <source>
        <dbReference type="Pfam" id="PF18029"/>
    </source>
</evidence>
<name>A0A4R6J8B8_9ACTN</name>
<proteinExistence type="inferred from homology"/>
<dbReference type="Pfam" id="PF18029">
    <property type="entry name" value="Glyoxalase_6"/>
    <property type="match status" value="1"/>
</dbReference>
<evidence type="ECO:0000256" key="5">
    <source>
        <dbReference type="ARBA" id="ARBA00023239"/>
    </source>
</evidence>
<protein>
    <recommendedName>
        <fullName evidence="4">Putative pterin-4-alpha-carbinolamine dehydratase</fullName>
        <ecNumber evidence="3">4.2.1.96</ecNumber>
    </recommendedName>
</protein>
<dbReference type="Proteomes" id="UP000294901">
    <property type="component" value="Unassembled WGS sequence"/>
</dbReference>
<dbReference type="Pfam" id="PF01329">
    <property type="entry name" value="Pterin_4a"/>
    <property type="match status" value="1"/>
</dbReference>
<comment type="similarity">
    <text evidence="2">Belongs to the pterin-4-alpha-carbinolamine dehydratase family.</text>
</comment>
<dbReference type="PANTHER" id="PTHR35908">
    <property type="entry name" value="HYPOTHETICAL FUSION PROTEIN"/>
    <property type="match status" value="1"/>
</dbReference>
<dbReference type="PANTHER" id="PTHR35908:SF1">
    <property type="entry name" value="CONSERVED PROTEIN"/>
    <property type="match status" value="1"/>
</dbReference>
<reference evidence="7 8" key="1">
    <citation type="submission" date="2019-03" db="EMBL/GenBank/DDBJ databases">
        <title>Sequencing the genomes of 1000 actinobacteria strains.</title>
        <authorList>
            <person name="Klenk H.-P."/>
        </authorList>
    </citation>
    <scope>NUCLEOTIDE SEQUENCE [LARGE SCALE GENOMIC DNA]</scope>
    <source>
        <strain evidence="7 8">DSM 43805</strain>
    </source>
</reference>
<accession>A0A4R6J8B8</accession>
<dbReference type="InterPro" id="IPR036428">
    <property type="entry name" value="PCD_sf"/>
</dbReference>
<feature type="domain" description="Glyoxalase-like" evidence="6">
    <location>
        <begin position="106"/>
        <end position="207"/>
    </location>
</feature>
<dbReference type="Gene3D" id="3.10.180.10">
    <property type="entry name" value="2,3-Dihydroxybiphenyl 1,2-Dioxygenase, domain 1"/>
    <property type="match status" value="1"/>
</dbReference>
<evidence type="ECO:0000256" key="4">
    <source>
        <dbReference type="ARBA" id="ARBA00021735"/>
    </source>
</evidence>
<dbReference type="SUPFAM" id="SSF54593">
    <property type="entry name" value="Glyoxalase/Bleomycin resistance protein/Dihydroxybiphenyl dioxygenase"/>
    <property type="match status" value="1"/>
</dbReference>
<dbReference type="InterPro" id="IPR001533">
    <property type="entry name" value="Pterin_deHydtase"/>
</dbReference>
<dbReference type="OrthoDB" id="15077at2"/>
<dbReference type="RefSeq" id="WP_133877883.1">
    <property type="nucleotide sequence ID" value="NZ_BOMD01000074.1"/>
</dbReference>
<sequence>MSERVTRQAASDAVGGLGWRYMLGTLRASVAVGSLFQAVSVAAHAVAACGEQADEHLRADLRVDQVVLTLQTRKLRTVTAADVELAKRISASGVQTEPGDLQLLEIAIDAMDIAAVRPFWSAVLGYAEGGPGEPLTDPAGQGPVVWFQQMDEARPQRNRIHVDIAVAHDEAPLRVEAALKAGGRVVSDARAPSFWVLADPEGNEACVSTWQGRD</sequence>
<comment type="catalytic activity">
    <reaction evidence="1">
        <text>(4aS,6R)-4a-hydroxy-L-erythro-5,6,7,8-tetrahydrobiopterin = (6R)-L-erythro-6,7-dihydrobiopterin + H2O</text>
        <dbReference type="Rhea" id="RHEA:11920"/>
        <dbReference type="ChEBI" id="CHEBI:15377"/>
        <dbReference type="ChEBI" id="CHEBI:15642"/>
        <dbReference type="ChEBI" id="CHEBI:43120"/>
        <dbReference type="EC" id="4.2.1.96"/>
    </reaction>
</comment>
<dbReference type="AlphaFoldDB" id="A0A4R6J8B8"/>